<dbReference type="Gene3D" id="1.20.272.10">
    <property type="match status" value="1"/>
</dbReference>
<comment type="catalytic activity">
    <reaction evidence="8">
        <text>DNA(n) + a 2'-deoxyribonucleoside 5'-triphosphate = DNA(n+1) + diphosphate</text>
        <dbReference type="Rhea" id="RHEA:22508"/>
        <dbReference type="Rhea" id="RHEA-COMP:17339"/>
        <dbReference type="Rhea" id="RHEA-COMP:17340"/>
        <dbReference type="ChEBI" id="CHEBI:33019"/>
        <dbReference type="ChEBI" id="CHEBI:61560"/>
        <dbReference type="ChEBI" id="CHEBI:173112"/>
        <dbReference type="EC" id="2.7.7.7"/>
    </reaction>
</comment>
<feature type="domain" description="DNA polymerase III delta N-terminal" evidence="9">
    <location>
        <begin position="14"/>
        <end position="119"/>
    </location>
</feature>
<keyword evidence="6" id="KW-0239">DNA-directed DNA polymerase</keyword>
<evidence type="ECO:0000256" key="7">
    <source>
        <dbReference type="ARBA" id="ARBA00034754"/>
    </source>
</evidence>
<evidence type="ECO:0000313" key="11">
    <source>
        <dbReference type="EMBL" id="MVX59891.1"/>
    </source>
</evidence>
<dbReference type="AlphaFoldDB" id="A0A6N8JJ17"/>
<dbReference type="GO" id="GO:0006261">
    <property type="term" value="P:DNA-templated DNA replication"/>
    <property type="evidence" value="ECO:0007669"/>
    <property type="project" value="TreeGrafter"/>
</dbReference>
<organism evidence="11 12">
    <name type="scientific">Adlercreutzia mucosicola</name>
    <dbReference type="NCBI Taxonomy" id="580026"/>
    <lineage>
        <taxon>Bacteria</taxon>
        <taxon>Bacillati</taxon>
        <taxon>Actinomycetota</taxon>
        <taxon>Coriobacteriia</taxon>
        <taxon>Eggerthellales</taxon>
        <taxon>Eggerthellaceae</taxon>
        <taxon>Adlercreutzia</taxon>
    </lineage>
</organism>
<dbReference type="Pfam" id="PF06144">
    <property type="entry name" value="DNA_pol3_delta"/>
    <property type="match status" value="1"/>
</dbReference>
<dbReference type="NCBIfam" id="TIGR01128">
    <property type="entry name" value="holA"/>
    <property type="match status" value="1"/>
</dbReference>
<dbReference type="PANTHER" id="PTHR34388">
    <property type="entry name" value="DNA POLYMERASE III SUBUNIT DELTA"/>
    <property type="match status" value="1"/>
</dbReference>
<dbReference type="PANTHER" id="PTHR34388:SF1">
    <property type="entry name" value="DNA POLYMERASE III SUBUNIT DELTA"/>
    <property type="match status" value="1"/>
</dbReference>
<dbReference type="EC" id="2.7.7.7" evidence="1"/>
<accession>A0A6N8JJ17</accession>
<dbReference type="GO" id="GO:0003887">
    <property type="term" value="F:DNA-directed DNA polymerase activity"/>
    <property type="evidence" value="ECO:0007669"/>
    <property type="project" value="UniProtKB-KW"/>
</dbReference>
<comment type="similarity">
    <text evidence="7">Belongs to the DNA polymerase HolA subunit family.</text>
</comment>
<dbReference type="EMBL" id="WSRR01000001">
    <property type="protein sequence ID" value="MVX59891.1"/>
    <property type="molecule type" value="Genomic_DNA"/>
</dbReference>
<dbReference type="InterPro" id="IPR048466">
    <property type="entry name" value="DNA_pol3_delta-like_C"/>
</dbReference>
<gene>
    <name evidence="11" type="primary">holA</name>
    <name evidence="11" type="ORF">GKZ27_00150</name>
</gene>
<dbReference type="Proteomes" id="UP000463388">
    <property type="component" value="Unassembled WGS sequence"/>
</dbReference>
<evidence type="ECO:0000256" key="6">
    <source>
        <dbReference type="ARBA" id="ARBA00022932"/>
    </source>
</evidence>
<evidence type="ECO:0000256" key="4">
    <source>
        <dbReference type="ARBA" id="ARBA00022695"/>
    </source>
</evidence>
<dbReference type="OrthoDB" id="5243879at2"/>
<comment type="caution">
    <text evidence="11">The sequence shown here is derived from an EMBL/GenBank/DDBJ whole genome shotgun (WGS) entry which is preliminary data.</text>
</comment>
<evidence type="ECO:0000259" key="9">
    <source>
        <dbReference type="Pfam" id="PF06144"/>
    </source>
</evidence>
<keyword evidence="12" id="KW-1185">Reference proteome</keyword>
<dbReference type="GO" id="GO:0003677">
    <property type="term" value="F:DNA binding"/>
    <property type="evidence" value="ECO:0007669"/>
    <property type="project" value="InterPro"/>
</dbReference>
<dbReference type="Pfam" id="PF21694">
    <property type="entry name" value="DNA_pol3_delta_C"/>
    <property type="match status" value="1"/>
</dbReference>
<dbReference type="Gene3D" id="1.10.8.60">
    <property type="match status" value="1"/>
</dbReference>
<sequence>MSNGNEQNNLLGAYLAVGDDALKRSAVIERLRARLAKMGDMAFNSDDFDGELAEGGQIVSACNTIPFASPVRLVHVCNADKLKKADSEALVAYLGSPNETTVLLLEAEKLAKNTRLYKAVAGVGPKAVIDCALPKARELPRQVRAMATSHGIVMSEGAAAALVDLVGENTVHLDNELRKIALAHNGGDPVSEREVRQLVARTSEVKPWALTDAFAERNLAKCLGLLSKMDSASPHALIAMCTGRVRDLMGVQALRARGEVAAIARVLKVPDWKVKTMTAWARNFTPEELRRAVVAARDAERAMKSGSDPDAVFYRWLVDTLKRSS</sequence>
<dbReference type="InterPro" id="IPR005790">
    <property type="entry name" value="DNA_polIII_delta"/>
</dbReference>
<keyword evidence="4 11" id="KW-0548">Nucleotidyltransferase</keyword>
<evidence type="ECO:0000256" key="8">
    <source>
        <dbReference type="ARBA" id="ARBA00049244"/>
    </source>
</evidence>
<evidence type="ECO:0000256" key="3">
    <source>
        <dbReference type="ARBA" id="ARBA00022679"/>
    </source>
</evidence>
<evidence type="ECO:0000256" key="5">
    <source>
        <dbReference type="ARBA" id="ARBA00022705"/>
    </source>
</evidence>
<protein>
    <recommendedName>
        <fullName evidence="2">DNA polymerase III subunit delta</fullName>
        <ecNumber evidence="1">2.7.7.7</ecNumber>
    </recommendedName>
</protein>
<keyword evidence="5" id="KW-0235">DNA replication</keyword>
<name>A0A6N8JJ17_9ACTN</name>
<reference evidence="11 12" key="1">
    <citation type="submission" date="2019-12" db="EMBL/GenBank/DDBJ databases">
        <title>Microbes associate with the intestines of laboratory mice.</title>
        <authorList>
            <person name="Navarre W."/>
            <person name="Wong E."/>
        </authorList>
    </citation>
    <scope>NUCLEOTIDE SEQUENCE [LARGE SCALE GENOMIC DNA]</scope>
    <source>
        <strain evidence="11 12">NM66_B29</strain>
    </source>
</reference>
<dbReference type="InterPro" id="IPR010372">
    <property type="entry name" value="DNA_pol3_delta_N"/>
</dbReference>
<dbReference type="RefSeq" id="WP_160344105.1">
    <property type="nucleotide sequence ID" value="NZ_WSRR01000001.1"/>
</dbReference>
<dbReference type="SUPFAM" id="SSF52540">
    <property type="entry name" value="P-loop containing nucleoside triphosphate hydrolases"/>
    <property type="match status" value="1"/>
</dbReference>
<evidence type="ECO:0000256" key="2">
    <source>
        <dbReference type="ARBA" id="ARBA00017703"/>
    </source>
</evidence>
<keyword evidence="3 11" id="KW-0808">Transferase</keyword>
<dbReference type="InterPro" id="IPR008921">
    <property type="entry name" value="DNA_pol3_clamp-load_cplx_C"/>
</dbReference>
<dbReference type="Gene3D" id="3.40.50.300">
    <property type="entry name" value="P-loop containing nucleotide triphosphate hydrolases"/>
    <property type="match status" value="1"/>
</dbReference>
<dbReference type="InterPro" id="IPR027417">
    <property type="entry name" value="P-loop_NTPase"/>
</dbReference>
<dbReference type="GO" id="GO:0009360">
    <property type="term" value="C:DNA polymerase III complex"/>
    <property type="evidence" value="ECO:0007669"/>
    <property type="project" value="InterPro"/>
</dbReference>
<dbReference type="SUPFAM" id="SSF48019">
    <property type="entry name" value="post-AAA+ oligomerization domain-like"/>
    <property type="match status" value="1"/>
</dbReference>
<proteinExistence type="inferred from homology"/>
<feature type="domain" description="DNA polymerase III delta subunit-like C-terminal" evidence="10">
    <location>
        <begin position="209"/>
        <end position="310"/>
    </location>
</feature>
<evidence type="ECO:0000256" key="1">
    <source>
        <dbReference type="ARBA" id="ARBA00012417"/>
    </source>
</evidence>
<evidence type="ECO:0000259" key="10">
    <source>
        <dbReference type="Pfam" id="PF21694"/>
    </source>
</evidence>
<evidence type="ECO:0000313" key="12">
    <source>
        <dbReference type="Proteomes" id="UP000463388"/>
    </source>
</evidence>